<dbReference type="EMBL" id="GIFC01001035">
    <property type="protein sequence ID" value="MXU83118.1"/>
    <property type="molecule type" value="Transcribed_RNA"/>
</dbReference>
<keyword evidence="1" id="KW-1133">Transmembrane helix</keyword>
<reference evidence="2" key="1">
    <citation type="submission" date="2019-12" db="EMBL/GenBank/DDBJ databases">
        <title>An insight into the sialome of adult female Ixodes ricinus ticks feeding for 6 days.</title>
        <authorList>
            <person name="Perner J."/>
            <person name="Ribeiro J.M.C."/>
        </authorList>
    </citation>
    <scope>NUCLEOTIDE SEQUENCE</scope>
    <source>
        <strain evidence="2">Semi-engorged</strain>
        <tissue evidence="2">Salivary glands</tissue>
    </source>
</reference>
<organism evidence="2">
    <name type="scientific">Ixodes ricinus</name>
    <name type="common">Common tick</name>
    <name type="synonym">Acarus ricinus</name>
    <dbReference type="NCBI Taxonomy" id="34613"/>
    <lineage>
        <taxon>Eukaryota</taxon>
        <taxon>Metazoa</taxon>
        <taxon>Ecdysozoa</taxon>
        <taxon>Arthropoda</taxon>
        <taxon>Chelicerata</taxon>
        <taxon>Arachnida</taxon>
        <taxon>Acari</taxon>
        <taxon>Parasitiformes</taxon>
        <taxon>Ixodida</taxon>
        <taxon>Ixodoidea</taxon>
        <taxon>Ixodidae</taxon>
        <taxon>Ixodinae</taxon>
        <taxon>Ixodes</taxon>
    </lineage>
</organism>
<keyword evidence="1" id="KW-0472">Membrane</keyword>
<evidence type="ECO:0000313" key="2">
    <source>
        <dbReference type="EMBL" id="MXU83118.1"/>
    </source>
</evidence>
<protein>
    <submittedName>
        <fullName evidence="2">Uncharacterized protein</fullName>
    </submittedName>
</protein>
<feature type="transmembrane region" description="Helical" evidence="1">
    <location>
        <begin position="51"/>
        <end position="70"/>
    </location>
</feature>
<evidence type="ECO:0000256" key="1">
    <source>
        <dbReference type="SAM" id="Phobius"/>
    </source>
</evidence>
<dbReference type="AlphaFoldDB" id="A0A6B0TUZ4"/>
<sequence length="73" mass="8436">MEARRWYGPCPVLTCHTAWLCCGKVNAAFAFNMVYSRITSISRLKAELSHFSHEMASLALILQLFMLLCMHWK</sequence>
<keyword evidence="1" id="KW-0812">Transmembrane</keyword>
<proteinExistence type="predicted"/>
<accession>A0A6B0TUZ4</accession>
<name>A0A6B0TUZ4_IXORI</name>